<dbReference type="Proteomes" id="UP000230233">
    <property type="component" value="Chromosome V"/>
</dbReference>
<evidence type="ECO:0000313" key="3">
    <source>
        <dbReference type="Proteomes" id="UP000230233"/>
    </source>
</evidence>
<evidence type="ECO:0000259" key="1">
    <source>
        <dbReference type="Pfam" id="PF01827"/>
    </source>
</evidence>
<accession>A0A2G5TAC8</accession>
<dbReference type="OrthoDB" id="5875341at2759"/>
<sequence length="250" mass="29060">MPDLALRLIMEKLDYLSVQCLRKLCIDLRKSIFRINPESTLSVFQMDLSCDSIITTLRFKDRTIKITYQKHETGCLIKWTGANGKMMQDSDYVKMALHDAQLLLDSKNSGALDRFSFSTEDKSEDISTFLERFESYLTSRNKPLKVEYFSMHVSSQNHILNVFPFMNPTEIQTLDMAFFKDNGEKLEDAVLEKIVKSEQWKNAKELQSAKLFRDTPLPNLKHFKKLYLENTTLTTDMVVELKEVGFNVIQ</sequence>
<dbReference type="EMBL" id="PDUG01000005">
    <property type="protein sequence ID" value="PIC24220.1"/>
    <property type="molecule type" value="Genomic_DNA"/>
</dbReference>
<dbReference type="AlphaFoldDB" id="A0A2G5TAC8"/>
<keyword evidence="3" id="KW-1185">Reference proteome</keyword>
<proteinExistence type="predicted"/>
<dbReference type="PANTHER" id="PTHR23015:SF4">
    <property type="entry name" value="DUF38 DOMAIN-CONTAINING PROTEIN-RELATED"/>
    <property type="match status" value="1"/>
</dbReference>
<evidence type="ECO:0000313" key="2">
    <source>
        <dbReference type="EMBL" id="PIC24220.1"/>
    </source>
</evidence>
<organism evidence="2 3">
    <name type="scientific">Caenorhabditis nigoni</name>
    <dbReference type="NCBI Taxonomy" id="1611254"/>
    <lineage>
        <taxon>Eukaryota</taxon>
        <taxon>Metazoa</taxon>
        <taxon>Ecdysozoa</taxon>
        <taxon>Nematoda</taxon>
        <taxon>Chromadorea</taxon>
        <taxon>Rhabditida</taxon>
        <taxon>Rhabditina</taxon>
        <taxon>Rhabditomorpha</taxon>
        <taxon>Rhabditoidea</taxon>
        <taxon>Rhabditidae</taxon>
        <taxon>Peloderinae</taxon>
        <taxon>Caenorhabditis</taxon>
    </lineage>
</organism>
<dbReference type="InterPro" id="IPR002900">
    <property type="entry name" value="DUF38/FTH_CAE_spp"/>
</dbReference>
<reference evidence="3" key="1">
    <citation type="submission" date="2017-10" db="EMBL/GenBank/DDBJ databases">
        <title>Rapid genome shrinkage in a self-fertile nematode reveals novel sperm competition proteins.</title>
        <authorList>
            <person name="Yin D."/>
            <person name="Schwarz E.M."/>
            <person name="Thomas C.G."/>
            <person name="Felde R.L."/>
            <person name="Korf I.F."/>
            <person name="Cutter A.D."/>
            <person name="Schartner C.M."/>
            <person name="Ralston E.J."/>
            <person name="Meyer B.J."/>
            <person name="Haag E.S."/>
        </authorList>
    </citation>
    <scope>NUCLEOTIDE SEQUENCE [LARGE SCALE GENOMIC DNA]</scope>
    <source>
        <strain evidence="3">JU1422</strain>
    </source>
</reference>
<dbReference type="Pfam" id="PF01827">
    <property type="entry name" value="FTH"/>
    <property type="match status" value="1"/>
</dbReference>
<dbReference type="GO" id="GO:0045087">
    <property type="term" value="P:innate immune response"/>
    <property type="evidence" value="ECO:0007669"/>
    <property type="project" value="TreeGrafter"/>
</dbReference>
<feature type="domain" description="DUF38" evidence="1">
    <location>
        <begin position="128"/>
        <end position="243"/>
    </location>
</feature>
<comment type="caution">
    <text evidence="2">The sequence shown here is derived from an EMBL/GenBank/DDBJ whole genome shotgun (WGS) entry which is preliminary data.</text>
</comment>
<gene>
    <name evidence="2" type="primary">Cnig_chr_V.g17637</name>
    <name evidence="2" type="ORF">B9Z55_017637</name>
</gene>
<protein>
    <recommendedName>
        <fullName evidence="1">DUF38 domain-containing protein</fullName>
    </recommendedName>
</protein>
<dbReference type="InterPro" id="IPR040161">
    <property type="entry name" value="FB224"/>
</dbReference>
<dbReference type="PANTHER" id="PTHR23015">
    <property type="entry name" value="UNCHARACTERIZED C.ELEGANS PROTEIN"/>
    <property type="match status" value="1"/>
</dbReference>
<name>A0A2G5TAC8_9PELO</name>